<organism evidence="1">
    <name type="scientific">Aphanomyces invadans</name>
    <dbReference type="NCBI Taxonomy" id="157072"/>
    <lineage>
        <taxon>Eukaryota</taxon>
        <taxon>Sar</taxon>
        <taxon>Stramenopiles</taxon>
        <taxon>Oomycota</taxon>
        <taxon>Saprolegniomycetes</taxon>
        <taxon>Saprolegniales</taxon>
        <taxon>Verrucalvaceae</taxon>
        <taxon>Aphanomyces</taxon>
    </lineage>
</organism>
<protein>
    <submittedName>
        <fullName evidence="1">Uncharacterized protein</fullName>
    </submittedName>
</protein>
<sequence length="60" mass="7129">MVLLFGRSREALSVISNVVLRHIYERFKHLLNWTMDVKMVLGWKHSDLSAWSWCPKDSLQ</sequence>
<dbReference type="VEuPathDB" id="FungiDB:H310_08726"/>
<gene>
    <name evidence="1" type="ORF">H310_08726</name>
</gene>
<proteinExistence type="predicted"/>
<name>A0A024TX55_9STRA</name>
<reference evidence="1" key="1">
    <citation type="submission" date="2013-12" db="EMBL/GenBank/DDBJ databases">
        <title>The Genome Sequence of Aphanomyces invadans NJM9701.</title>
        <authorList>
            <consortium name="The Broad Institute Genomics Platform"/>
            <person name="Russ C."/>
            <person name="Tyler B."/>
            <person name="van West P."/>
            <person name="Dieguez-Uribeondo J."/>
            <person name="Young S.K."/>
            <person name="Zeng Q."/>
            <person name="Gargeya S."/>
            <person name="Fitzgerald M."/>
            <person name="Abouelleil A."/>
            <person name="Alvarado L."/>
            <person name="Chapman S.B."/>
            <person name="Gainer-Dewar J."/>
            <person name="Goldberg J."/>
            <person name="Griggs A."/>
            <person name="Gujja S."/>
            <person name="Hansen M."/>
            <person name="Howarth C."/>
            <person name="Imamovic A."/>
            <person name="Ireland A."/>
            <person name="Larimer J."/>
            <person name="McCowan C."/>
            <person name="Murphy C."/>
            <person name="Pearson M."/>
            <person name="Poon T.W."/>
            <person name="Priest M."/>
            <person name="Roberts A."/>
            <person name="Saif S."/>
            <person name="Shea T."/>
            <person name="Sykes S."/>
            <person name="Wortman J."/>
            <person name="Nusbaum C."/>
            <person name="Birren B."/>
        </authorList>
    </citation>
    <scope>NUCLEOTIDE SEQUENCE [LARGE SCALE GENOMIC DNA]</scope>
    <source>
        <strain evidence="1">NJM9701</strain>
    </source>
</reference>
<dbReference type="EMBL" id="KI913969">
    <property type="protein sequence ID" value="ETV98608.1"/>
    <property type="molecule type" value="Genomic_DNA"/>
</dbReference>
<dbReference type="RefSeq" id="XP_008872805.1">
    <property type="nucleotide sequence ID" value="XM_008874583.1"/>
</dbReference>
<evidence type="ECO:0000313" key="1">
    <source>
        <dbReference type="EMBL" id="ETV98608.1"/>
    </source>
</evidence>
<accession>A0A024TX55</accession>
<dbReference type="AlphaFoldDB" id="A0A024TX55"/>
<dbReference type="GeneID" id="20085776"/>